<gene>
    <name evidence="18" type="ORF">BT63DRAFT_425136</name>
</gene>
<evidence type="ECO:0000259" key="17">
    <source>
        <dbReference type="PROSITE" id="PS50089"/>
    </source>
</evidence>
<dbReference type="PROSITE" id="PS50089">
    <property type="entry name" value="ZF_RING_2"/>
    <property type="match status" value="1"/>
</dbReference>
<keyword evidence="12 14" id="KW-0539">Nucleus</keyword>
<keyword evidence="6 14" id="KW-0479">Metal-binding</keyword>
<dbReference type="EC" id="2.3.2.27" evidence="14"/>
<evidence type="ECO:0000256" key="3">
    <source>
        <dbReference type="ARBA" id="ARBA00004906"/>
    </source>
</evidence>
<organism evidence="18 19">
    <name type="scientific">Microthyrium microscopicum</name>
    <dbReference type="NCBI Taxonomy" id="703497"/>
    <lineage>
        <taxon>Eukaryota</taxon>
        <taxon>Fungi</taxon>
        <taxon>Dikarya</taxon>
        <taxon>Ascomycota</taxon>
        <taxon>Pezizomycotina</taxon>
        <taxon>Dothideomycetes</taxon>
        <taxon>Dothideomycetes incertae sedis</taxon>
        <taxon>Microthyriales</taxon>
        <taxon>Microthyriaceae</taxon>
        <taxon>Microthyrium</taxon>
    </lineage>
</organism>
<evidence type="ECO:0000256" key="2">
    <source>
        <dbReference type="ARBA" id="ARBA00004123"/>
    </source>
</evidence>
<sequence length="498" mass="56343">MLNRQQTTSDQGPARESSSDGAKQSNGASTNGVSEVNGASVELLEQRKLEIMAELEKCKEQIATLEANNAKVNEQLSTATTRMLSLNDEDYAKTELFKALKAQHEDVLKRINDIEAKNVLLREEATKLASERTLYRGQVEEECRLRIEEAEAQVARVDLDIQRIRSERDQTHQQRAMLESNQTKYTLAMREVSGLNEAHEKQILALEDEVRLLRREPVEADAAIDAIAEQGVDALKSELASKRSQYDILSSEMTNMQEAITKYKQKALSKVKETVQIEEHNQKLREDKHQLESKRFNERQALEARRQECELMRKQSGKSAEIIQQLKEAENKSREYAANLEKQLAEARSQLDALTLQHRTLTSEVTSLKTLAAGHATQTESWKRAIAAKDTDLATAQAATYEAQREAAGLQSQLTDTKKKLDALKHKSPKDESEMVKNLKDFVYCSVCRSNPKNIVLKSCGHVMCSECVKDRITNRNRKCPTCLKPFSEGDKLELHMV</sequence>
<keyword evidence="19" id="KW-1185">Reference proteome</keyword>
<evidence type="ECO:0000256" key="11">
    <source>
        <dbReference type="ARBA" id="ARBA00023054"/>
    </source>
</evidence>
<dbReference type="CDD" id="cd16499">
    <property type="entry name" value="RING-HC_Bre1-like"/>
    <property type="match status" value="1"/>
</dbReference>
<evidence type="ECO:0000256" key="1">
    <source>
        <dbReference type="ARBA" id="ARBA00000900"/>
    </source>
</evidence>
<keyword evidence="10 14" id="KW-0156">Chromatin regulator</keyword>
<reference evidence="18" key="1">
    <citation type="journal article" date="2020" name="Stud. Mycol.">
        <title>101 Dothideomycetes genomes: a test case for predicting lifestyles and emergence of pathogens.</title>
        <authorList>
            <person name="Haridas S."/>
            <person name="Albert R."/>
            <person name="Binder M."/>
            <person name="Bloem J."/>
            <person name="Labutti K."/>
            <person name="Salamov A."/>
            <person name="Andreopoulos B."/>
            <person name="Baker S."/>
            <person name="Barry K."/>
            <person name="Bills G."/>
            <person name="Bluhm B."/>
            <person name="Cannon C."/>
            <person name="Castanera R."/>
            <person name="Culley D."/>
            <person name="Daum C."/>
            <person name="Ezra D."/>
            <person name="Gonzalez J."/>
            <person name="Henrissat B."/>
            <person name="Kuo A."/>
            <person name="Liang C."/>
            <person name="Lipzen A."/>
            <person name="Lutzoni F."/>
            <person name="Magnuson J."/>
            <person name="Mondo S."/>
            <person name="Nolan M."/>
            <person name="Ohm R."/>
            <person name="Pangilinan J."/>
            <person name="Park H.-J."/>
            <person name="Ramirez L."/>
            <person name="Alfaro M."/>
            <person name="Sun H."/>
            <person name="Tritt A."/>
            <person name="Yoshinaga Y."/>
            <person name="Zwiers L.-H."/>
            <person name="Turgeon B."/>
            <person name="Goodwin S."/>
            <person name="Spatafora J."/>
            <person name="Crous P."/>
            <person name="Grigoriev I."/>
        </authorList>
    </citation>
    <scope>NUCLEOTIDE SEQUENCE</scope>
    <source>
        <strain evidence="18">CBS 115976</strain>
    </source>
</reference>
<evidence type="ECO:0000256" key="4">
    <source>
        <dbReference type="ARBA" id="ARBA00005555"/>
    </source>
</evidence>
<dbReference type="InterPro" id="IPR001841">
    <property type="entry name" value="Znf_RING"/>
</dbReference>
<evidence type="ECO:0000256" key="8">
    <source>
        <dbReference type="ARBA" id="ARBA00022786"/>
    </source>
</evidence>
<evidence type="ECO:0000256" key="9">
    <source>
        <dbReference type="ARBA" id="ARBA00022833"/>
    </source>
</evidence>
<dbReference type="GO" id="GO:0005634">
    <property type="term" value="C:nucleus"/>
    <property type="evidence" value="ECO:0007669"/>
    <property type="project" value="UniProtKB-SubCell"/>
</dbReference>
<evidence type="ECO:0000256" key="16">
    <source>
        <dbReference type="SAM" id="MobiDB-lite"/>
    </source>
</evidence>
<dbReference type="GO" id="GO:0033503">
    <property type="term" value="C:HULC complex"/>
    <property type="evidence" value="ECO:0007669"/>
    <property type="project" value="TreeGrafter"/>
</dbReference>
<dbReference type="GO" id="GO:0016567">
    <property type="term" value="P:protein ubiquitination"/>
    <property type="evidence" value="ECO:0007669"/>
    <property type="project" value="UniProtKB-UniRule"/>
</dbReference>
<keyword evidence="9 14" id="KW-0862">Zinc</keyword>
<evidence type="ECO:0000313" key="19">
    <source>
        <dbReference type="Proteomes" id="UP000799302"/>
    </source>
</evidence>
<dbReference type="GO" id="GO:0061630">
    <property type="term" value="F:ubiquitin protein ligase activity"/>
    <property type="evidence" value="ECO:0007669"/>
    <property type="project" value="UniProtKB-EC"/>
</dbReference>
<comment type="catalytic activity">
    <reaction evidence="1 14">
        <text>S-ubiquitinyl-[E2 ubiquitin-conjugating enzyme]-L-cysteine + [acceptor protein]-L-lysine = [E2 ubiquitin-conjugating enzyme]-L-cysteine + N(6)-ubiquitinyl-[acceptor protein]-L-lysine.</text>
        <dbReference type="EC" id="2.3.2.27"/>
    </reaction>
</comment>
<keyword evidence="7 13" id="KW-0863">Zinc-finger</keyword>
<dbReference type="SMART" id="SM00184">
    <property type="entry name" value="RING"/>
    <property type="match status" value="1"/>
</dbReference>
<accession>A0A6A6UB63</accession>
<evidence type="ECO:0000256" key="6">
    <source>
        <dbReference type="ARBA" id="ARBA00022723"/>
    </source>
</evidence>
<proteinExistence type="inferred from homology"/>
<evidence type="ECO:0000313" key="18">
    <source>
        <dbReference type="EMBL" id="KAF2669412.1"/>
    </source>
</evidence>
<dbReference type="InterPro" id="IPR013956">
    <property type="entry name" value="E3_ubiquit_lig_Bre1"/>
</dbReference>
<keyword evidence="5 14" id="KW-0808">Transferase</keyword>
<comment type="subcellular location">
    <subcellularLocation>
        <location evidence="2 14">Nucleus</location>
    </subcellularLocation>
</comment>
<evidence type="ECO:0000256" key="13">
    <source>
        <dbReference type="PROSITE-ProRule" id="PRU00175"/>
    </source>
</evidence>
<protein>
    <recommendedName>
        <fullName evidence="14">E3 ubiquitin protein ligase</fullName>
        <ecNumber evidence="14">2.3.2.27</ecNumber>
    </recommendedName>
</protein>
<feature type="compositionally biased region" description="Polar residues" evidence="16">
    <location>
        <begin position="19"/>
        <end position="34"/>
    </location>
</feature>
<dbReference type="SUPFAM" id="SSF57850">
    <property type="entry name" value="RING/U-box"/>
    <property type="match status" value="1"/>
</dbReference>
<dbReference type="UniPathway" id="UPA00143"/>
<feature type="coiled-coil region" evidence="15">
    <location>
        <begin position="41"/>
        <end position="364"/>
    </location>
</feature>
<dbReference type="Pfam" id="PF13920">
    <property type="entry name" value="zf-C3HC4_3"/>
    <property type="match status" value="1"/>
</dbReference>
<evidence type="ECO:0000256" key="7">
    <source>
        <dbReference type="ARBA" id="ARBA00022771"/>
    </source>
</evidence>
<dbReference type="GO" id="GO:0006325">
    <property type="term" value="P:chromatin organization"/>
    <property type="evidence" value="ECO:0007669"/>
    <property type="project" value="UniProtKB-KW"/>
</dbReference>
<dbReference type="Gene3D" id="3.30.40.10">
    <property type="entry name" value="Zinc/RING finger domain, C3HC4 (zinc finger)"/>
    <property type="match status" value="1"/>
</dbReference>
<evidence type="ECO:0000256" key="14">
    <source>
        <dbReference type="RuleBase" id="RU365038"/>
    </source>
</evidence>
<evidence type="ECO:0000256" key="15">
    <source>
        <dbReference type="SAM" id="Coils"/>
    </source>
</evidence>
<keyword evidence="11 14" id="KW-0175">Coiled coil</keyword>
<keyword evidence="8 14" id="KW-0833">Ubl conjugation pathway</keyword>
<dbReference type="AlphaFoldDB" id="A0A6A6UB63"/>
<dbReference type="Proteomes" id="UP000799302">
    <property type="component" value="Unassembled WGS sequence"/>
</dbReference>
<evidence type="ECO:0000256" key="5">
    <source>
        <dbReference type="ARBA" id="ARBA00022679"/>
    </source>
</evidence>
<comment type="pathway">
    <text evidence="3 14">Protein modification; protein ubiquitination.</text>
</comment>
<dbReference type="EMBL" id="MU004235">
    <property type="protein sequence ID" value="KAF2669412.1"/>
    <property type="molecule type" value="Genomic_DNA"/>
</dbReference>
<evidence type="ECO:0000256" key="12">
    <source>
        <dbReference type="ARBA" id="ARBA00023242"/>
    </source>
</evidence>
<feature type="compositionally biased region" description="Polar residues" evidence="16">
    <location>
        <begin position="1"/>
        <end position="11"/>
    </location>
</feature>
<name>A0A6A6UB63_9PEZI</name>
<feature type="region of interest" description="Disordered" evidence="16">
    <location>
        <begin position="1"/>
        <end position="35"/>
    </location>
</feature>
<dbReference type="PANTHER" id="PTHR23163:SF0">
    <property type="entry name" value="E3 UBIQUITIN-PROTEIN LIGASE BRE1"/>
    <property type="match status" value="1"/>
</dbReference>
<dbReference type="PROSITE" id="PS00518">
    <property type="entry name" value="ZF_RING_1"/>
    <property type="match status" value="1"/>
</dbReference>
<dbReference type="InterPro" id="IPR017907">
    <property type="entry name" value="Znf_RING_CS"/>
</dbReference>
<dbReference type="OrthoDB" id="654191at2759"/>
<dbReference type="Pfam" id="PF08647">
    <property type="entry name" value="BRE1"/>
    <property type="match status" value="1"/>
</dbReference>
<dbReference type="GO" id="GO:0008270">
    <property type="term" value="F:zinc ion binding"/>
    <property type="evidence" value="ECO:0007669"/>
    <property type="project" value="UniProtKB-KW"/>
</dbReference>
<dbReference type="PANTHER" id="PTHR23163">
    <property type="entry name" value="RING FINGER PROTEIN-RELATED"/>
    <property type="match status" value="1"/>
</dbReference>
<feature type="domain" description="RING-type" evidence="17">
    <location>
        <begin position="445"/>
        <end position="483"/>
    </location>
</feature>
<evidence type="ECO:0000256" key="10">
    <source>
        <dbReference type="ARBA" id="ARBA00022853"/>
    </source>
</evidence>
<dbReference type="InterPro" id="IPR013083">
    <property type="entry name" value="Znf_RING/FYVE/PHD"/>
</dbReference>
<comment type="similarity">
    <text evidence="4 14">Belongs to the BRE1 family.</text>
</comment>